<feature type="compositionally biased region" description="Pro residues" evidence="1">
    <location>
        <begin position="137"/>
        <end position="147"/>
    </location>
</feature>
<dbReference type="Proteomes" id="UP001141327">
    <property type="component" value="Unassembled WGS sequence"/>
</dbReference>
<organism evidence="2 3">
    <name type="scientific">Paratrimastix pyriformis</name>
    <dbReference type="NCBI Taxonomy" id="342808"/>
    <lineage>
        <taxon>Eukaryota</taxon>
        <taxon>Metamonada</taxon>
        <taxon>Preaxostyla</taxon>
        <taxon>Paratrimastigidae</taxon>
        <taxon>Paratrimastix</taxon>
    </lineage>
</organism>
<evidence type="ECO:0000313" key="2">
    <source>
        <dbReference type="EMBL" id="KAJ4458698.1"/>
    </source>
</evidence>
<evidence type="ECO:0000256" key="1">
    <source>
        <dbReference type="SAM" id="MobiDB-lite"/>
    </source>
</evidence>
<sequence length="226" mass="24948">MIYIYESLMNFHVMGIFSPIPTQPLLVDFLSNNYVTRRKIYKLHLKFTVAWSKAAVAQNRLPPEEAIPRVAMAPGSPTAAMARPRRRIRASVPPGAPLLPSPRPLTAPGIPLAIPGFPLAAPSIPLAAPLPQDSRRPLPPPPPPPSSQLPHRRFWFPWLPDLMRRWPVLVSRSTKVAPFAGALATRPPQRTSAWRPAVSSSPVARRRQPPPTTPRPATSDVRNTGR</sequence>
<gene>
    <name evidence="2" type="ORF">PAPYR_5463</name>
</gene>
<accession>A0ABQ8UHI1</accession>
<reference evidence="2" key="1">
    <citation type="journal article" date="2022" name="bioRxiv">
        <title>Genomics of Preaxostyla Flagellates Illuminates Evolutionary Transitions and the Path Towards Mitochondrial Loss.</title>
        <authorList>
            <person name="Novak L.V.F."/>
            <person name="Treitli S.C."/>
            <person name="Pyrih J."/>
            <person name="Halakuc P."/>
            <person name="Pipaliya S.V."/>
            <person name="Vacek V."/>
            <person name="Brzon O."/>
            <person name="Soukal P."/>
            <person name="Eme L."/>
            <person name="Dacks J.B."/>
            <person name="Karnkowska A."/>
            <person name="Elias M."/>
            <person name="Hampl V."/>
        </authorList>
    </citation>
    <scope>NUCLEOTIDE SEQUENCE</scope>
    <source>
        <strain evidence="2">RCP-MX</strain>
    </source>
</reference>
<keyword evidence="3" id="KW-1185">Reference proteome</keyword>
<feature type="region of interest" description="Disordered" evidence="1">
    <location>
        <begin position="125"/>
        <end position="151"/>
    </location>
</feature>
<protein>
    <submittedName>
        <fullName evidence="2">Uncharacterized protein</fullName>
    </submittedName>
</protein>
<dbReference type="EMBL" id="JAPMOS010000026">
    <property type="protein sequence ID" value="KAJ4458698.1"/>
    <property type="molecule type" value="Genomic_DNA"/>
</dbReference>
<feature type="region of interest" description="Disordered" evidence="1">
    <location>
        <begin position="181"/>
        <end position="226"/>
    </location>
</feature>
<comment type="caution">
    <text evidence="2">The sequence shown here is derived from an EMBL/GenBank/DDBJ whole genome shotgun (WGS) entry which is preliminary data.</text>
</comment>
<proteinExistence type="predicted"/>
<evidence type="ECO:0000313" key="3">
    <source>
        <dbReference type="Proteomes" id="UP001141327"/>
    </source>
</evidence>
<name>A0ABQ8UHI1_9EUKA</name>